<reference evidence="1 2" key="1">
    <citation type="submission" date="2016-02" db="EMBL/GenBank/DDBJ databases">
        <title>Draft Genome for Tepidibacillus decaturensis nov. sp. Strain Z9, an Anaerobic, Moderately Thermophilic and Heterotrophic Bacterium from Deep Subsurface of the Illinois Basin, USA.</title>
        <authorList>
            <person name="Dong Y."/>
            <person name="Chang J.Y."/>
            <person name="Sanford R."/>
            <person name="Fouke B.W."/>
        </authorList>
    </citation>
    <scope>NUCLEOTIDE SEQUENCE [LARGE SCALE GENOMIC DNA]</scope>
    <source>
        <strain evidence="1 2">Z9</strain>
    </source>
</reference>
<evidence type="ECO:0008006" key="3">
    <source>
        <dbReference type="Google" id="ProtNLM"/>
    </source>
</evidence>
<name>A0A135L1N4_9BACI</name>
<organism evidence="1 2">
    <name type="scientific">Tepidibacillus decaturensis</name>
    <dbReference type="NCBI Taxonomy" id="1413211"/>
    <lineage>
        <taxon>Bacteria</taxon>
        <taxon>Bacillati</taxon>
        <taxon>Bacillota</taxon>
        <taxon>Bacilli</taxon>
        <taxon>Bacillales</taxon>
        <taxon>Bacillaceae</taxon>
        <taxon>Tepidibacillus</taxon>
    </lineage>
</organism>
<dbReference type="AlphaFoldDB" id="A0A135L1N4"/>
<comment type="caution">
    <text evidence="1">The sequence shown here is derived from an EMBL/GenBank/DDBJ whole genome shotgun (WGS) entry which is preliminary data.</text>
</comment>
<dbReference type="OrthoDB" id="9811997at2"/>
<accession>A0A135L1N4</accession>
<dbReference type="RefSeq" id="WP_068722720.1">
    <property type="nucleotide sequence ID" value="NZ_LSKU01000001.1"/>
</dbReference>
<proteinExistence type="predicted"/>
<keyword evidence="2" id="KW-1185">Reference proteome</keyword>
<dbReference type="STRING" id="1413211.U473_01595"/>
<gene>
    <name evidence="1" type="ORF">U473_01595</name>
</gene>
<dbReference type="Proteomes" id="UP000070352">
    <property type="component" value="Unassembled WGS sequence"/>
</dbReference>
<evidence type="ECO:0000313" key="1">
    <source>
        <dbReference type="EMBL" id="KXG42866.1"/>
    </source>
</evidence>
<evidence type="ECO:0000313" key="2">
    <source>
        <dbReference type="Proteomes" id="UP000070352"/>
    </source>
</evidence>
<protein>
    <recommendedName>
        <fullName evidence="3">HNH endonuclease</fullName>
    </recommendedName>
</protein>
<sequence>MPNRPLKPCSYPGCTNLTRERYCEKHKKQEQKRYDEHRGTAAQRGYDWRWQRYSKYFLKQPENAFCKLQFPGCTRLAQCVDHIDPPDGQNDPRFWDTNNHQAACIHCNSVKGHRYIKGKGLNGWFENG</sequence>
<dbReference type="EMBL" id="LSKU01000001">
    <property type="protein sequence ID" value="KXG42866.1"/>
    <property type="molecule type" value="Genomic_DNA"/>
</dbReference>